<sequence>MAAKKKGSLFLLILILLLGAFLGTCYGYKHLPRQKAISAVKEFYDAEQEGDYATAWEMFHPLMKKRFNQTEYIQARSKIYLEDLGIKTFSYKVTDTKHLDHWRMTSQDSSLKDVYRVTVEQSFKGIFGKTRIEKDFYVTETKGDYKILWQY</sequence>
<reference evidence="1" key="2">
    <citation type="submission" date="2020-09" db="EMBL/GenBank/DDBJ databases">
        <authorList>
            <person name="Sun Q."/>
            <person name="Zhou Y."/>
        </authorList>
    </citation>
    <scope>NUCLEOTIDE SEQUENCE</scope>
    <source>
        <strain evidence="1">CGMCC 1.12777</strain>
    </source>
</reference>
<evidence type="ECO:0008006" key="3">
    <source>
        <dbReference type="Google" id="ProtNLM"/>
    </source>
</evidence>
<keyword evidence="2" id="KW-1185">Reference proteome</keyword>
<dbReference type="InterPro" id="IPR032710">
    <property type="entry name" value="NTF2-like_dom_sf"/>
</dbReference>
<dbReference type="RefSeq" id="WP_188495632.1">
    <property type="nucleotide sequence ID" value="NZ_BMFV01000002.1"/>
</dbReference>
<dbReference type="Gene3D" id="3.10.450.100">
    <property type="entry name" value="NTF2-like, domain 1"/>
    <property type="match status" value="1"/>
</dbReference>
<comment type="caution">
    <text evidence="1">The sequence shown here is derived from an EMBL/GenBank/DDBJ whole genome shotgun (WGS) entry which is preliminary data.</text>
</comment>
<evidence type="ECO:0000313" key="1">
    <source>
        <dbReference type="EMBL" id="GGH75327.1"/>
    </source>
</evidence>
<gene>
    <name evidence="1" type="ORF">GCM10007096_04440</name>
</gene>
<name>A0A8J2ZS31_9BACL</name>
<dbReference type="Proteomes" id="UP000656813">
    <property type="component" value="Unassembled WGS sequence"/>
</dbReference>
<accession>A0A8J2ZS31</accession>
<organism evidence="1 2">
    <name type="scientific">Pullulanibacillus pueri</name>
    <dbReference type="NCBI Taxonomy" id="1437324"/>
    <lineage>
        <taxon>Bacteria</taxon>
        <taxon>Bacillati</taxon>
        <taxon>Bacillota</taxon>
        <taxon>Bacilli</taxon>
        <taxon>Bacillales</taxon>
        <taxon>Sporolactobacillaceae</taxon>
        <taxon>Pullulanibacillus</taxon>
    </lineage>
</organism>
<evidence type="ECO:0000313" key="2">
    <source>
        <dbReference type="Proteomes" id="UP000656813"/>
    </source>
</evidence>
<dbReference type="AlphaFoldDB" id="A0A8J2ZS31"/>
<proteinExistence type="predicted"/>
<protein>
    <recommendedName>
        <fullName evidence="3">DUF4878 domain-containing protein</fullName>
    </recommendedName>
</protein>
<dbReference type="EMBL" id="BMFV01000002">
    <property type="protein sequence ID" value="GGH75327.1"/>
    <property type="molecule type" value="Genomic_DNA"/>
</dbReference>
<dbReference type="SUPFAM" id="SSF54427">
    <property type="entry name" value="NTF2-like"/>
    <property type="match status" value="1"/>
</dbReference>
<reference evidence="1" key="1">
    <citation type="journal article" date="2014" name="Int. J. Syst. Evol. Microbiol.">
        <title>Complete genome sequence of Corynebacterium casei LMG S-19264T (=DSM 44701T), isolated from a smear-ripened cheese.</title>
        <authorList>
            <consortium name="US DOE Joint Genome Institute (JGI-PGF)"/>
            <person name="Walter F."/>
            <person name="Albersmeier A."/>
            <person name="Kalinowski J."/>
            <person name="Ruckert C."/>
        </authorList>
    </citation>
    <scope>NUCLEOTIDE SEQUENCE</scope>
    <source>
        <strain evidence="1">CGMCC 1.12777</strain>
    </source>
</reference>